<comment type="caution">
    <text evidence="2">The sequence shown here is derived from an EMBL/GenBank/DDBJ whole genome shotgun (WGS) entry which is preliminary data.</text>
</comment>
<dbReference type="AlphaFoldDB" id="A0ABD1E2S0"/>
<name>A0ABD1E2S0_HYPHA</name>
<dbReference type="Proteomes" id="UP001566132">
    <property type="component" value="Unassembled WGS sequence"/>
</dbReference>
<evidence type="ECO:0000256" key="1">
    <source>
        <dbReference type="SAM" id="MobiDB-lite"/>
    </source>
</evidence>
<proteinExistence type="predicted"/>
<sequence length="357" mass="39044">MATAKATAKFFTNGTCEQYEQVLKLYPQALRLKADNKAKKPEELIKLDNWYQNELPKKIKSRGKDAHMNHEELVQTMKWKQIRGKFYPQLSYLVKVNTPRMVIQETKKAFKKLPNLEQAITALGNLKGVGTTMASALLAAACPESAPFMADECLMAIPDIEGIDYTTKEYLKFAQHIDSVAQRLNSDIERSNGATRWSPHKVELAIWTHYVVSELKPELLDDLKIENGTSIPPALAALHQNGDSLDADATITSDESNSTGGVTPLNGKSSSTTTVPAAALDEDTRDTTTSFADTDNGSPVVSAEDDLCENSASASSVSTKDSQDEDSNSITYAAKRPLDSRTTDGPPSAKKAREEAK</sequence>
<feature type="region of interest" description="Disordered" evidence="1">
    <location>
        <begin position="246"/>
        <end position="357"/>
    </location>
</feature>
<dbReference type="PANTHER" id="PTHR21521">
    <property type="entry name" value="AMUN, ISOFORM A"/>
    <property type="match status" value="1"/>
</dbReference>
<organism evidence="2 3">
    <name type="scientific">Hypothenemus hampei</name>
    <name type="common">Coffee berry borer</name>
    <dbReference type="NCBI Taxonomy" id="57062"/>
    <lineage>
        <taxon>Eukaryota</taxon>
        <taxon>Metazoa</taxon>
        <taxon>Ecdysozoa</taxon>
        <taxon>Arthropoda</taxon>
        <taxon>Hexapoda</taxon>
        <taxon>Insecta</taxon>
        <taxon>Pterygota</taxon>
        <taxon>Neoptera</taxon>
        <taxon>Endopterygota</taxon>
        <taxon>Coleoptera</taxon>
        <taxon>Polyphaga</taxon>
        <taxon>Cucujiformia</taxon>
        <taxon>Curculionidae</taxon>
        <taxon>Scolytinae</taxon>
        <taxon>Hypothenemus</taxon>
    </lineage>
</organism>
<evidence type="ECO:0000313" key="2">
    <source>
        <dbReference type="EMBL" id="KAL1488978.1"/>
    </source>
</evidence>
<reference evidence="2 3" key="1">
    <citation type="submission" date="2024-05" db="EMBL/GenBank/DDBJ databases">
        <title>Genetic variation in Jamaican populations of the coffee berry borer (Hypothenemus hampei).</title>
        <authorList>
            <person name="Errbii M."/>
            <person name="Myrie A."/>
        </authorList>
    </citation>
    <scope>NUCLEOTIDE SEQUENCE [LARGE SCALE GENOMIC DNA]</scope>
    <source>
        <strain evidence="2">JA-Hopewell-2020-01-JO</strain>
        <tissue evidence="2">Whole body</tissue>
    </source>
</reference>
<accession>A0ABD1E2S0</accession>
<protein>
    <submittedName>
        <fullName evidence="2">Uncharacterized protein</fullName>
    </submittedName>
</protein>
<dbReference type="PANTHER" id="PTHR21521:SF0">
    <property type="entry name" value="AMUN, ISOFORM A"/>
    <property type="match status" value="1"/>
</dbReference>
<gene>
    <name evidence="2" type="ORF">ABEB36_014758</name>
</gene>
<dbReference type="EMBL" id="JBDJPC010000013">
    <property type="protein sequence ID" value="KAL1488978.1"/>
    <property type="molecule type" value="Genomic_DNA"/>
</dbReference>
<keyword evidence="3" id="KW-1185">Reference proteome</keyword>
<feature type="compositionally biased region" description="Polar residues" evidence="1">
    <location>
        <begin position="287"/>
        <end position="299"/>
    </location>
</feature>
<feature type="compositionally biased region" description="Polar residues" evidence="1">
    <location>
        <begin position="250"/>
        <end position="275"/>
    </location>
</feature>
<evidence type="ECO:0000313" key="3">
    <source>
        <dbReference type="Proteomes" id="UP001566132"/>
    </source>
</evidence>